<organism evidence="10 11">
    <name type="scientific">Dibothriocephalus latus</name>
    <name type="common">Fish tapeworm</name>
    <name type="synonym">Diphyllobothrium latum</name>
    <dbReference type="NCBI Taxonomy" id="60516"/>
    <lineage>
        <taxon>Eukaryota</taxon>
        <taxon>Metazoa</taxon>
        <taxon>Spiralia</taxon>
        <taxon>Lophotrochozoa</taxon>
        <taxon>Platyhelminthes</taxon>
        <taxon>Cestoda</taxon>
        <taxon>Eucestoda</taxon>
        <taxon>Diphyllobothriidea</taxon>
        <taxon>Diphyllobothriidae</taxon>
        <taxon>Dibothriocephalus</taxon>
    </lineage>
</organism>
<dbReference type="InterPro" id="IPR023214">
    <property type="entry name" value="HAD_sf"/>
</dbReference>
<dbReference type="Gene3D" id="1.10.150.340">
    <property type="entry name" value="Pyrimidine 5'-nucleotidase (UMPH-1), N-terminal domain"/>
    <property type="match status" value="1"/>
</dbReference>
<dbReference type="FunFam" id="1.10.150.340:FF:000001">
    <property type="entry name" value="Cytosolic 5-nucleotidase 3-like"/>
    <property type="match status" value="1"/>
</dbReference>
<dbReference type="EC" id="3.1.3.5" evidence="3 9"/>
<keyword evidence="6 9" id="KW-0378">Hydrolase</keyword>
<dbReference type="InterPro" id="IPR036412">
    <property type="entry name" value="HAD-like_sf"/>
</dbReference>
<name>A0A3P7LFT8_DIBLA</name>
<dbReference type="Gene3D" id="3.40.50.1000">
    <property type="entry name" value="HAD superfamily/HAD-like"/>
    <property type="match status" value="1"/>
</dbReference>
<evidence type="ECO:0000256" key="6">
    <source>
        <dbReference type="ARBA" id="ARBA00022801"/>
    </source>
</evidence>
<dbReference type="InterPro" id="IPR006434">
    <property type="entry name" value="Pyrimidine_nucleotidase_eu"/>
</dbReference>
<reference evidence="10 11" key="1">
    <citation type="submission" date="2018-11" db="EMBL/GenBank/DDBJ databases">
        <authorList>
            <consortium name="Pathogen Informatics"/>
        </authorList>
    </citation>
    <scope>NUCLEOTIDE SEQUENCE [LARGE SCALE GENOMIC DNA]</scope>
</reference>
<evidence type="ECO:0000313" key="10">
    <source>
        <dbReference type="EMBL" id="VDN12230.1"/>
    </source>
</evidence>
<dbReference type="GO" id="GO:0000287">
    <property type="term" value="F:magnesium ion binding"/>
    <property type="evidence" value="ECO:0007669"/>
    <property type="project" value="InterPro"/>
</dbReference>
<dbReference type="AlphaFoldDB" id="A0A3P7LFT8"/>
<keyword evidence="11" id="KW-1185">Reference proteome</keyword>
<keyword evidence="9" id="KW-0963">Cytoplasm</keyword>
<comment type="similarity">
    <text evidence="2 9">Belongs to the pyrimidine 5'-nucleotidase family.</text>
</comment>
<evidence type="ECO:0000313" key="11">
    <source>
        <dbReference type="Proteomes" id="UP000281553"/>
    </source>
</evidence>
<accession>A0A3P7LFT8</accession>
<keyword evidence="5 9" id="KW-0547">Nucleotide-binding</keyword>
<dbReference type="GO" id="GO:0000166">
    <property type="term" value="F:nucleotide binding"/>
    <property type="evidence" value="ECO:0007669"/>
    <property type="project" value="UniProtKB-KW"/>
</dbReference>
<dbReference type="GO" id="GO:0005737">
    <property type="term" value="C:cytoplasm"/>
    <property type="evidence" value="ECO:0007669"/>
    <property type="project" value="UniProtKB-SubCell"/>
</dbReference>
<dbReference type="PANTHER" id="PTHR13045">
    <property type="entry name" value="5'-NUCLEOTIDASE"/>
    <property type="match status" value="1"/>
</dbReference>
<dbReference type="SFLD" id="SFLDG01128">
    <property type="entry name" value="C1.4:_5'-Nucleotidase_Like"/>
    <property type="match status" value="1"/>
</dbReference>
<keyword evidence="4" id="KW-0479">Metal-binding</keyword>
<proteinExistence type="inferred from homology"/>
<evidence type="ECO:0000256" key="4">
    <source>
        <dbReference type="ARBA" id="ARBA00022723"/>
    </source>
</evidence>
<dbReference type="OrthoDB" id="10014216at2759"/>
<dbReference type="Proteomes" id="UP000281553">
    <property type="component" value="Unassembled WGS sequence"/>
</dbReference>
<evidence type="ECO:0000256" key="5">
    <source>
        <dbReference type="ARBA" id="ARBA00022741"/>
    </source>
</evidence>
<dbReference type="PANTHER" id="PTHR13045:SF0">
    <property type="entry name" value="7-METHYLGUANOSINE PHOSPHATE-SPECIFIC 5'-NUCLEOTIDASE"/>
    <property type="match status" value="1"/>
</dbReference>
<dbReference type="GO" id="GO:0008253">
    <property type="term" value="F:5'-nucleotidase activity"/>
    <property type="evidence" value="ECO:0007669"/>
    <property type="project" value="UniProtKB-EC"/>
</dbReference>
<gene>
    <name evidence="10" type="ORF">DILT_LOCUS8061</name>
</gene>
<protein>
    <recommendedName>
        <fullName evidence="3 9">5'-nucleotidase</fullName>
        <ecNumber evidence="3 9">3.1.3.5</ecNumber>
    </recommendedName>
</protein>
<evidence type="ECO:0000256" key="3">
    <source>
        <dbReference type="ARBA" id="ARBA00012643"/>
    </source>
</evidence>
<comment type="catalytic activity">
    <reaction evidence="1 9">
        <text>a ribonucleoside 5'-phosphate + H2O = a ribonucleoside + phosphate</text>
        <dbReference type="Rhea" id="RHEA:12484"/>
        <dbReference type="ChEBI" id="CHEBI:15377"/>
        <dbReference type="ChEBI" id="CHEBI:18254"/>
        <dbReference type="ChEBI" id="CHEBI:43474"/>
        <dbReference type="ChEBI" id="CHEBI:58043"/>
        <dbReference type="EC" id="3.1.3.5"/>
    </reaction>
</comment>
<dbReference type="EMBL" id="UYRU01053390">
    <property type="protein sequence ID" value="VDN12230.1"/>
    <property type="molecule type" value="Genomic_DNA"/>
</dbReference>
<evidence type="ECO:0000256" key="8">
    <source>
        <dbReference type="ARBA" id="ARBA00023080"/>
    </source>
</evidence>
<dbReference type="NCBIfam" id="TIGR01544">
    <property type="entry name" value="HAD-SF-IE"/>
    <property type="match status" value="1"/>
</dbReference>
<dbReference type="Pfam" id="PF05822">
    <property type="entry name" value="UMPH-1"/>
    <property type="match status" value="1"/>
</dbReference>
<keyword evidence="7" id="KW-0460">Magnesium</keyword>
<sequence length="309" mass="35399">MHCNQLHIKNPDVVKRKLTRIIALGKNNLQVISDFDWTLSKFYHNGERYPSCHGIFEQSPDLTPESQKQVNHTRSSKLNHFQQLRILRQAYRPVEIDPTVPVYLKIPLMWEWWGLAHKMIATSNIHKDTLKATVNQCNLALRDYVGDFIVQLHRQNIPMLIFSAGIGNVIELLLERFHLRFDNVRVFSNFMDFNAEGLLVGFEEPVVHTFNKTISSISDSDYVNNVLSKRSSIILLGDSPADPSMADGIPREGVDSDVNILKIGYLNDNIGDLLDTYRNIYDIVLVEDETFKIPLEVLNCIVHSKSLDV</sequence>
<evidence type="ECO:0000256" key="7">
    <source>
        <dbReference type="ARBA" id="ARBA00022842"/>
    </source>
</evidence>
<keyword evidence="8 9" id="KW-0546">Nucleotide metabolism</keyword>
<evidence type="ECO:0000256" key="9">
    <source>
        <dbReference type="RuleBase" id="RU361276"/>
    </source>
</evidence>
<dbReference type="GO" id="GO:0009117">
    <property type="term" value="P:nucleotide metabolic process"/>
    <property type="evidence" value="ECO:0007669"/>
    <property type="project" value="UniProtKB-KW"/>
</dbReference>
<evidence type="ECO:0000256" key="1">
    <source>
        <dbReference type="ARBA" id="ARBA00000815"/>
    </source>
</evidence>
<evidence type="ECO:0000256" key="2">
    <source>
        <dbReference type="ARBA" id="ARBA00008389"/>
    </source>
</evidence>
<dbReference type="SFLD" id="SFLDS00003">
    <property type="entry name" value="Haloacid_Dehalogenase"/>
    <property type="match status" value="1"/>
</dbReference>
<dbReference type="SUPFAM" id="SSF56784">
    <property type="entry name" value="HAD-like"/>
    <property type="match status" value="1"/>
</dbReference>
<comment type="subcellular location">
    <subcellularLocation>
        <location evidence="9">Cytoplasm</location>
    </subcellularLocation>
</comment>